<keyword evidence="1" id="KW-1133">Transmembrane helix</keyword>
<organism evidence="2 3">
    <name type="scientific">Cylicocyclus nassatus</name>
    <name type="common">Nematode worm</name>
    <dbReference type="NCBI Taxonomy" id="53992"/>
    <lineage>
        <taxon>Eukaryota</taxon>
        <taxon>Metazoa</taxon>
        <taxon>Ecdysozoa</taxon>
        <taxon>Nematoda</taxon>
        <taxon>Chromadorea</taxon>
        <taxon>Rhabditida</taxon>
        <taxon>Rhabditina</taxon>
        <taxon>Rhabditomorpha</taxon>
        <taxon>Strongyloidea</taxon>
        <taxon>Strongylidae</taxon>
        <taxon>Cylicocyclus</taxon>
    </lineage>
</organism>
<comment type="caution">
    <text evidence="2">The sequence shown here is derived from an EMBL/GenBank/DDBJ whole genome shotgun (WGS) entry which is preliminary data.</text>
</comment>
<feature type="transmembrane region" description="Helical" evidence="1">
    <location>
        <begin position="39"/>
        <end position="58"/>
    </location>
</feature>
<name>A0AA36HCQ3_CYLNA</name>
<evidence type="ECO:0000313" key="3">
    <source>
        <dbReference type="Proteomes" id="UP001176961"/>
    </source>
</evidence>
<dbReference type="AlphaFoldDB" id="A0AA36HCQ3"/>
<sequence>MSSVLAKDEKKSAYVDNHEKLSFKVYNYLHLTTFVLSHYVSPSVLLPVIFSLLPNYGFPRKCSFLRRITNLGIHGEALRNMTYT</sequence>
<keyword evidence="1" id="KW-0812">Transmembrane</keyword>
<keyword evidence="1" id="KW-0472">Membrane</keyword>
<proteinExistence type="predicted"/>
<evidence type="ECO:0000313" key="2">
    <source>
        <dbReference type="EMBL" id="CAJ0607767.1"/>
    </source>
</evidence>
<dbReference type="Proteomes" id="UP001176961">
    <property type="component" value="Unassembled WGS sequence"/>
</dbReference>
<evidence type="ECO:0000256" key="1">
    <source>
        <dbReference type="SAM" id="Phobius"/>
    </source>
</evidence>
<accession>A0AA36HCQ3</accession>
<protein>
    <submittedName>
        <fullName evidence="2">Uncharacterized protein</fullName>
    </submittedName>
</protein>
<keyword evidence="3" id="KW-1185">Reference proteome</keyword>
<reference evidence="2" key="1">
    <citation type="submission" date="2023-07" db="EMBL/GenBank/DDBJ databases">
        <authorList>
            <consortium name="CYATHOMIX"/>
        </authorList>
    </citation>
    <scope>NUCLEOTIDE SEQUENCE</scope>
    <source>
        <strain evidence="2">N/A</strain>
    </source>
</reference>
<gene>
    <name evidence="2" type="ORF">CYNAS_LOCUS19750</name>
</gene>
<dbReference type="EMBL" id="CATQJL010000316">
    <property type="protein sequence ID" value="CAJ0607767.1"/>
    <property type="molecule type" value="Genomic_DNA"/>
</dbReference>